<reference evidence="2 3" key="1">
    <citation type="submission" date="2021-04" db="EMBL/GenBank/DDBJ databases">
        <authorList>
            <person name="De Guttry C."/>
            <person name="Zahm M."/>
            <person name="Klopp C."/>
            <person name="Cabau C."/>
            <person name="Louis A."/>
            <person name="Berthelot C."/>
            <person name="Parey E."/>
            <person name="Roest Crollius H."/>
            <person name="Montfort J."/>
            <person name="Robinson-Rechavi M."/>
            <person name="Bucao C."/>
            <person name="Bouchez O."/>
            <person name="Gislard M."/>
            <person name="Lluch J."/>
            <person name="Milhes M."/>
            <person name="Lampietro C."/>
            <person name="Lopez Roques C."/>
            <person name="Donnadieu C."/>
            <person name="Braasch I."/>
            <person name="Desvignes T."/>
            <person name="Postlethwait J."/>
            <person name="Bobe J."/>
            <person name="Wedekind C."/>
            <person name="Guiguen Y."/>
        </authorList>
    </citation>
    <scope>NUCLEOTIDE SEQUENCE [LARGE SCALE GENOMIC DNA]</scope>
    <source>
        <strain evidence="2">Cs_M1</strain>
        <tissue evidence="2">Blood</tissue>
    </source>
</reference>
<dbReference type="AlphaFoldDB" id="A0AAN8LQK3"/>
<name>A0AAN8LQK3_9TELE</name>
<feature type="region of interest" description="Disordered" evidence="1">
    <location>
        <begin position="181"/>
        <end position="202"/>
    </location>
</feature>
<organism evidence="2 3">
    <name type="scientific">Coregonus suidteri</name>
    <dbReference type="NCBI Taxonomy" id="861788"/>
    <lineage>
        <taxon>Eukaryota</taxon>
        <taxon>Metazoa</taxon>
        <taxon>Chordata</taxon>
        <taxon>Craniata</taxon>
        <taxon>Vertebrata</taxon>
        <taxon>Euteleostomi</taxon>
        <taxon>Actinopterygii</taxon>
        <taxon>Neopterygii</taxon>
        <taxon>Teleostei</taxon>
        <taxon>Protacanthopterygii</taxon>
        <taxon>Salmoniformes</taxon>
        <taxon>Salmonidae</taxon>
        <taxon>Coregoninae</taxon>
        <taxon>Coregonus</taxon>
    </lineage>
</organism>
<accession>A0AAN8LQK3</accession>
<proteinExistence type="predicted"/>
<gene>
    <name evidence="2" type="ORF">J4Q44_G00184300</name>
</gene>
<sequence>MDLRDGSSCRDPDHQSRLVFLIELGAVLSSQSLQAARRMQQVVTLMQHCPLSQLFMSFYTLFFKTFILSYYNEFQPYWLLTPVNVGRGRGVLGLPIPFPTGSPYVYGDINGSEIAGEVPLVSGDNAASHGHHAVNSPRPQAVITSTPNPNDDAVLIGQMSTIVQQIGQQLADSIIMHFSSSSPTGATATSQSEPRHRPDPPVSQVLDFSQVQVVAQRKVKEPPSCRGERSDTITFDEWEEAMRNFIKKGHMKIEEQAEEILIHLKGREKYVVKIGIRNSDIDILANPYAIYSLLRKHFSCSQYSYIPLQDFYTTLPKEQEDRYEYWLRLNRAEALLQKA</sequence>
<evidence type="ECO:0000313" key="2">
    <source>
        <dbReference type="EMBL" id="KAK6310375.1"/>
    </source>
</evidence>
<protein>
    <submittedName>
        <fullName evidence="2">Uncharacterized protein</fullName>
    </submittedName>
</protein>
<dbReference type="EMBL" id="JAGTTL010000016">
    <property type="protein sequence ID" value="KAK6310375.1"/>
    <property type="molecule type" value="Genomic_DNA"/>
</dbReference>
<dbReference type="Proteomes" id="UP001356427">
    <property type="component" value="Unassembled WGS sequence"/>
</dbReference>
<feature type="compositionally biased region" description="Low complexity" evidence="1">
    <location>
        <begin position="181"/>
        <end position="192"/>
    </location>
</feature>
<comment type="caution">
    <text evidence="2">The sequence shown here is derived from an EMBL/GenBank/DDBJ whole genome shotgun (WGS) entry which is preliminary data.</text>
</comment>
<evidence type="ECO:0000313" key="3">
    <source>
        <dbReference type="Proteomes" id="UP001356427"/>
    </source>
</evidence>
<evidence type="ECO:0000256" key="1">
    <source>
        <dbReference type="SAM" id="MobiDB-lite"/>
    </source>
</evidence>
<keyword evidence="3" id="KW-1185">Reference proteome</keyword>